<evidence type="ECO:0000313" key="4">
    <source>
        <dbReference type="EMBL" id="SDC81632.1"/>
    </source>
</evidence>
<dbReference type="GeneID" id="57609194"/>
<dbReference type="EMBL" id="FMZQ01000007">
    <property type="protein sequence ID" value="SDC81632.1"/>
    <property type="molecule type" value="Genomic_DNA"/>
</dbReference>
<dbReference type="GO" id="GO:0005524">
    <property type="term" value="F:ATP binding"/>
    <property type="evidence" value="ECO:0007669"/>
    <property type="project" value="UniProtKB-KW"/>
</dbReference>
<name>A0A1G6PMZ8_9GAMM</name>
<dbReference type="RefSeq" id="WP_017362162.1">
    <property type="nucleotide sequence ID" value="NZ_FMZQ01000007.1"/>
</dbReference>
<dbReference type="PANTHER" id="PTHR30258:SF2">
    <property type="entry name" value="COMG OPERON PROTEIN 1"/>
    <property type="match status" value="1"/>
</dbReference>
<dbReference type="GO" id="GO:0016887">
    <property type="term" value="F:ATP hydrolysis activity"/>
    <property type="evidence" value="ECO:0007669"/>
    <property type="project" value="TreeGrafter"/>
</dbReference>
<sequence length="640" mass="70931">MNMPATDLNDSAVLALAASWGFDGGAISPQLLEHALNVLNLRKRKVGEIVVSLGIASQQAVDVLVSSKPDEEKTLDWLRHNIQDIAPRYDEVMAIHLGLPFISQIYAGLQVHPLLAKKDVFQKIESDLARWNVLPMQINGSTTMLLFGDMQKMLRFDTLGRNEKRQSPLLMALASELKQPRVDELQIKCAAADNGVLIYYRQQMEDVAEGKTSASESLQIITEQDGEGNPTAAKAISILNEAIKLRINDVEIAPDKKNGSSRVFFRRNQRLRNSGIVLAGAEKDEVVRFLLARSGANKGAGRLMAPADGNSLFIGKMGQAFLRLSFIPLESSNGEAISVSVRVLPRTVQKIKMGDLNIPAEIQAELKRFIRRKYGLVIVCGPTGSGKSTTIAGMICEHEELYGDSLKRLSVEDPCERILPGVLHIDVSQHTYRGDKEEQQNKFAMALRAILRHDPDLIFVGEVRDKEACTVSVDSANTGHLVFTTTHANDPVLGYRRMAGFLNADRRFDLVNVLEAIVAQRLVTTVCPHCSVETEMDDESVEDMLHYCRSKGIVLERNELPNVYRKAKPTGCNKCLDGYDGMIPIHGLLTMNPEVRALLLSSDERDWMRAQNASDSKHTLFNAAFQLFKSGKVDLDTVML</sequence>
<gene>
    <name evidence="4" type="ORF">SAMN05216576_1078</name>
</gene>
<dbReference type="AlphaFoldDB" id="A0A1G6PMZ8"/>
<dbReference type="InterPro" id="IPR003593">
    <property type="entry name" value="AAA+_ATPase"/>
</dbReference>
<keyword evidence="2" id="KW-0547">Nucleotide-binding</keyword>
<organism evidence="4 5">
    <name type="scientific">Ectopseudomonas chengduensis</name>
    <dbReference type="NCBI Taxonomy" id="489632"/>
    <lineage>
        <taxon>Bacteria</taxon>
        <taxon>Pseudomonadati</taxon>
        <taxon>Pseudomonadota</taxon>
        <taxon>Gammaproteobacteria</taxon>
        <taxon>Pseudomonadales</taxon>
        <taxon>Pseudomonadaceae</taxon>
        <taxon>Ectopseudomonas</taxon>
    </lineage>
</organism>
<dbReference type="InterPro" id="IPR027417">
    <property type="entry name" value="P-loop_NTPase"/>
</dbReference>
<protein>
    <submittedName>
        <fullName evidence="4">Type II secretory pathway ATPase GspE/PulE or T4P pilus assembly pathway ATPase PilB</fullName>
    </submittedName>
</protein>
<reference evidence="5" key="1">
    <citation type="submission" date="2016-10" db="EMBL/GenBank/DDBJ databases">
        <authorList>
            <person name="Varghese N."/>
            <person name="Submissions S."/>
        </authorList>
    </citation>
    <scope>NUCLEOTIDE SEQUENCE [LARGE SCALE GENOMIC DNA]</scope>
    <source>
        <strain evidence="5">DSM 26382</strain>
    </source>
</reference>
<dbReference type="Proteomes" id="UP000199467">
    <property type="component" value="Unassembled WGS sequence"/>
</dbReference>
<dbReference type="GO" id="GO:0005886">
    <property type="term" value="C:plasma membrane"/>
    <property type="evidence" value="ECO:0007669"/>
    <property type="project" value="TreeGrafter"/>
</dbReference>
<keyword evidence="5" id="KW-1185">Reference proteome</keyword>
<comment type="similarity">
    <text evidence="1">Belongs to the GSP E family.</text>
</comment>
<dbReference type="SUPFAM" id="SSF52540">
    <property type="entry name" value="P-loop containing nucleoside triphosphate hydrolases"/>
    <property type="match status" value="1"/>
</dbReference>
<dbReference type="Gene3D" id="3.40.50.300">
    <property type="entry name" value="P-loop containing nucleotide triphosphate hydrolases"/>
    <property type="match status" value="1"/>
</dbReference>
<evidence type="ECO:0000256" key="3">
    <source>
        <dbReference type="ARBA" id="ARBA00022840"/>
    </source>
</evidence>
<keyword evidence="3" id="KW-0067">ATP-binding</keyword>
<dbReference type="PANTHER" id="PTHR30258">
    <property type="entry name" value="TYPE II SECRETION SYSTEM PROTEIN GSPE-RELATED"/>
    <property type="match status" value="1"/>
</dbReference>
<evidence type="ECO:0000256" key="2">
    <source>
        <dbReference type="ARBA" id="ARBA00022741"/>
    </source>
</evidence>
<dbReference type="InterPro" id="IPR001482">
    <property type="entry name" value="T2SS/T4SS_dom"/>
</dbReference>
<dbReference type="Pfam" id="PF00437">
    <property type="entry name" value="T2SSE"/>
    <property type="match status" value="1"/>
</dbReference>
<dbReference type="SMART" id="SM00382">
    <property type="entry name" value="AAA"/>
    <property type="match status" value="1"/>
</dbReference>
<proteinExistence type="inferred from homology"/>
<dbReference type="Gene3D" id="3.30.450.90">
    <property type="match status" value="1"/>
</dbReference>
<accession>A0A1G6PMZ8</accession>
<evidence type="ECO:0000256" key="1">
    <source>
        <dbReference type="ARBA" id="ARBA00006611"/>
    </source>
</evidence>
<evidence type="ECO:0000313" key="5">
    <source>
        <dbReference type="Proteomes" id="UP000199467"/>
    </source>
</evidence>